<dbReference type="Pfam" id="PF00005">
    <property type="entry name" value="ABC_tran"/>
    <property type="match status" value="1"/>
</dbReference>
<dbReference type="Gene3D" id="3.40.50.300">
    <property type="entry name" value="P-loop containing nucleotide triphosphate hydrolases"/>
    <property type="match status" value="1"/>
</dbReference>
<feature type="domain" description="ABC transporter" evidence="6">
    <location>
        <begin position="2"/>
        <end position="231"/>
    </location>
</feature>
<evidence type="ECO:0000256" key="5">
    <source>
        <dbReference type="ARBA" id="ARBA00022970"/>
    </source>
</evidence>
<dbReference type="SMART" id="SM00382">
    <property type="entry name" value="AAA"/>
    <property type="match status" value="1"/>
</dbReference>
<dbReference type="GO" id="GO:0015807">
    <property type="term" value="P:L-amino acid transport"/>
    <property type="evidence" value="ECO:0007669"/>
    <property type="project" value="TreeGrafter"/>
</dbReference>
<dbReference type="SUPFAM" id="SSF52540">
    <property type="entry name" value="P-loop containing nucleoside triphosphate hydrolases"/>
    <property type="match status" value="1"/>
</dbReference>
<protein>
    <submittedName>
        <fullName evidence="7">ABC transporter ATP-binding protein</fullName>
    </submittedName>
</protein>
<keyword evidence="4 7" id="KW-0067">ATP-binding</keyword>
<evidence type="ECO:0000256" key="3">
    <source>
        <dbReference type="ARBA" id="ARBA00022741"/>
    </source>
</evidence>
<dbReference type="InterPro" id="IPR003439">
    <property type="entry name" value="ABC_transporter-like_ATP-bd"/>
</dbReference>
<dbReference type="InterPro" id="IPR052156">
    <property type="entry name" value="BCAA_Transport_ATP-bd_LivF"/>
</dbReference>
<dbReference type="InterPro" id="IPR017871">
    <property type="entry name" value="ABC_transporter-like_CS"/>
</dbReference>
<proteinExistence type="inferred from homology"/>
<keyword evidence="5" id="KW-0029">Amino-acid transport</keyword>
<sequence length="231" mass="26054">MLKVEKINTFYGEAHILFDVSIEVNKGETVCLLGRNGVGKTTTLKSIIGLAPPRSGKIYFRGEDITGLPSYIVANKDIGFVPEDRRIFPNLTVRRNLEVGRRKNVKGGWDIDTIYQHFPKLKELDSHYGETLSGGELQMLAIARTLMGNPELLLLDEPCEGLAPLIVEEVINIIRSLKEKELSILWVEQYSAKALEESDRCYVMDKGRIVYEGYAKELSENVELKKKLLAI</sequence>
<dbReference type="PROSITE" id="PS50893">
    <property type="entry name" value="ABC_TRANSPORTER_2"/>
    <property type="match status" value="1"/>
</dbReference>
<dbReference type="InterPro" id="IPR027417">
    <property type="entry name" value="P-loop_NTPase"/>
</dbReference>
<organism evidence="7 8">
    <name type="scientific">Aerophobetes bacterium</name>
    <dbReference type="NCBI Taxonomy" id="2030807"/>
    <lineage>
        <taxon>Bacteria</taxon>
        <taxon>Candidatus Aerophobota</taxon>
    </lineage>
</organism>
<dbReference type="GO" id="GO:0005524">
    <property type="term" value="F:ATP binding"/>
    <property type="evidence" value="ECO:0007669"/>
    <property type="project" value="UniProtKB-KW"/>
</dbReference>
<comment type="similarity">
    <text evidence="1">Belongs to the ABC transporter superfamily.</text>
</comment>
<dbReference type="AlphaFoldDB" id="A0A662DC89"/>
<dbReference type="GO" id="GO:0015658">
    <property type="term" value="F:branched-chain amino acid transmembrane transporter activity"/>
    <property type="evidence" value="ECO:0007669"/>
    <property type="project" value="TreeGrafter"/>
</dbReference>
<dbReference type="EMBL" id="QMQA01000220">
    <property type="protein sequence ID" value="RLE11779.1"/>
    <property type="molecule type" value="Genomic_DNA"/>
</dbReference>
<dbReference type="GO" id="GO:0016887">
    <property type="term" value="F:ATP hydrolysis activity"/>
    <property type="evidence" value="ECO:0007669"/>
    <property type="project" value="InterPro"/>
</dbReference>
<dbReference type="PROSITE" id="PS00211">
    <property type="entry name" value="ABC_TRANSPORTER_1"/>
    <property type="match status" value="1"/>
</dbReference>
<gene>
    <name evidence="7" type="ORF">DRJ04_07430</name>
</gene>
<accession>A0A662DC89</accession>
<keyword evidence="2" id="KW-0813">Transport</keyword>
<evidence type="ECO:0000313" key="8">
    <source>
        <dbReference type="Proteomes" id="UP000280417"/>
    </source>
</evidence>
<dbReference type="Proteomes" id="UP000280417">
    <property type="component" value="Unassembled WGS sequence"/>
</dbReference>
<dbReference type="CDD" id="cd03224">
    <property type="entry name" value="ABC_TM1139_LivF_branched"/>
    <property type="match status" value="1"/>
</dbReference>
<evidence type="ECO:0000259" key="6">
    <source>
        <dbReference type="PROSITE" id="PS50893"/>
    </source>
</evidence>
<name>A0A662DC89_UNCAE</name>
<evidence type="ECO:0000256" key="4">
    <source>
        <dbReference type="ARBA" id="ARBA00022840"/>
    </source>
</evidence>
<reference evidence="7 8" key="1">
    <citation type="submission" date="2018-06" db="EMBL/GenBank/DDBJ databases">
        <title>Extensive metabolic versatility and redundancy in microbially diverse, dynamic hydrothermal sediments.</title>
        <authorList>
            <person name="Dombrowski N."/>
            <person name="Teske A."/>
            <person name="Baker B.J."/>
        </authorList>
    </citation>
    <scope>NUCLEOTIDE SEQUENCE [LARGE SCALE GENOMIC DNA]</scope>
    <source>
        <strain evidence="7">B3_G15</strain>
    </source>
</reference>
<dbReference type="PANTHER" id="PTHR43820:SF2">
    <property type="entry name" value="ABC TRANSPORTER ATP-BINDING PROTEIN"/>
    <property type="match status" value="1"/>
</dbReference>
<evidence type="ECO:0000313" key="7">
    <source>
        <dbReference type="EMBL" id="RLE11779.1"/>
    </source>
</evidence>
<dbReference type="InterPro" id="IPR003593">
    <property type="entry name" value="AAA+_ATPase"/>
</dbReference>
<keyword evidence="3" id="KW-0547">Nucleotide-binding</keyword>
<evidence type="ECO:0000256" key="2">
    <source>
        <dbReference type="ARBA" id="ARBA00022448"/>
    </source>
</evidence>
<dbReference type="PANTHER" id="PTHR43820">
    <property type="entry name" value="HIGH-AFFINITY BRANCHED-CHAIN AMINO ACID TRANSPORT ATP-BINDING PROTEIN LIVF"/>
    <property type="match status" value="1"/>
</dbReference>
<comment type="caution">
    <text evidence="7">The sequence shown here is derived from an EMBL/GenBank/DDBJ whole genome shotgun (WGS) entry which is preliminary data.</text>
</comment>
<evidence type="ECO:0000256" key="1">
    <source>
        <dbReference type="ARBA" id="ARBA00005417"/>
    </source>
</evidence>